<dbReference type="OrthoDB" id="8562345at2"/>
<dbReference type="AlphaFoldDB" id="A0A0U1PWM9"/>
<comment type="caution">
    <text evidence="3">The sequence shown here is derived from an EMBL/GenBank/DDBJ whole genome shotgun (WGS) entry which is preliminary data.</text>
</comment>
<dbReference type="RefSeq" id="WP_046742822.1">
    <property type="nucleotide sequence ID" value="NZ_LBNQ01000041.1"/>
</dbReference>
<dbReference type="InterPro" id="IPR011006">
    <property type="entry name" value="CheY-like_superfamily"/>
</dbReference>
<dbReference type="GO" id="GO:0000160">
    <property type="term" value="P:phosphorelay signal transduction system"/>
    <property type="evidence" value="ECO:0007669"/>
    <property type="project" value="InterPro"/>
</dbReference>
<gene>
    <name evidence="3" type="ORF">AAV94_14020</name>
</gene>
<dbReference type="EMBL" id="LBNQ01000041">
    <property type="protein sequence ID" value="KKW66847.1"/>
    <property type="molecule type" value="Genomic_DNA"/>
</dbReference>
<evidence type="ECO:0000313" key="4">
    <source>
        <dbReference type="Proteomes" id="UP000050580"/>
    </source>
</evidence>
<feature type="domain" description="Response regulatory" evidence="2">
    <location>
        <begin position="5"/>
        <end position="123"/>
    </location>
</feature>
<dbReference type="Pfam" id="PF00072">
    <property type="entry name" value="Response_reg"/>
    <property type="match status" value="1"/>
</dbReference>
<feature type="modified residue" description="4-aspartylphosphate" evidence="1">
    <location>
        <position position="58"/>
    </location>
</feature>
<keyword evidence="1" id="KW-0597">Phosphoprotein</keyword>
<dbReference type="InterPro" id="IPR001789">
    <property type="entry name" value="Sig_transdc_resp-reg_receiver"/>
</dbReference>
<name>A0A0U1PWM9_9BURK</name>
<protein>
    <recommendedName>
        <fullName evidence="2">Response regulatory domain-containing protein</fullName>
    </recommendedName>
</protein>
<keyword evidence="4" id="KW-1185">Reference proteome</keyword>
<dbReference type="PROSITE" id="PS50110">
    <property type="entry name" value="RESPONSE_REGULATORY"/>
    <property type="match status" value="1"/>
</dbReference>
<proteinExistence type="predicted"/>
<organism evidence="3 4">
    <name type="scientific">Lampropedia cohaerens</name>
    <dbReference type="NCBI Taxonomy" id="1610491"/>
    <lineage>
        <taxon>Bacteria</taxon>
        <taxon>Pseudomonadati</taxon>
        <taxon>Pseudomonadota</taxon>
        <taxon>Betaproteobacteria</taxon>
        <taxon>Burkholderiales</taxon>
        <taxon>Comamonadaceae</taxon>
        <taxon>Lampropedia</taxon>
    </lineage>
</organism>
<evidence type="ECO:0000259" key="2">
    <source>
        <dbReference type="PROSITE" id="PS50110"/>
    </source>
</evidence>
<evidence type="ECO:0000256" key="1">
    <source>
        <dbReference type="PROSITE-ProRule" id="PRU00169"/>
    </source>
</evidence>
<dbReference type="SUPFAM" id="SSF52172">
    <property type="entry name" value="CheY-like"/>
    <property type="match status" value="1"/>
</dbReference>
<dbReference type="SMART" id="SM00448">
    <property type="entry name" value="REC"/>
    <property type="match status" value="1"/>
</dbReference>
<evidence type="ECO:0000313" key="3">
    <source>
        <dbReference type="EMBL" id="KKW66847.1"/>
    </source>
</evidence>
<dbReference type="Gene3D" id="3.40.50.2300">
    <property type="match status" value="1"/>
</dbReference>
<dbReference type="Proteomes" id="UP000050580">
    <property type="component" value="Unassembled WGS sequence"/>
</dbReference>
<reference evidence="3 4" key="1">
    <citation type="submission" date="2015-05" db="EMBL/GenBank/DDBJ databases">
        <title>Draft genome sequence of Lampropedia sp. CT6, isolated from the microbial mat of a hot water spring, located at Manikaran, India.</title>
        <authorList>
            <person name="Tripathi C."/>
            <person name="Rani P."/>
            <person name="Mahato N.K."/>
            <person name="Lal R."/>
        </authorList>
    </citation>
    <scope>NUCLEOTIDE SEQUENCE [LARGE SCALE GENOMIC DNA]</scope>
    <source>
        <strain evidence="3 4">CT6</strain>
    </source>
</reference>
<accession>A0A0U1PWM9</accession>
<sequence length="126" mass="13725">MDRIPAFLIEDRATIRENLTATLEELTPVYVVGHAASEAEALEWLRANPSEWTLLIVDIFLKSGSGLGVLAKMPPPSDGQHAVILSNYITEEIREQGSQLGVAAVFDKSNDIENLIDFCNAMPTAA</sequence>
<dbReference type="STRING" id="1610491.AAV94_14020"/>